<accession>A0A1Z4JFL7</accession>
<dbReference type="AlphaFoldDB" id="A0A1Z4JFL7"/>
<reference evidence="1 2" key="1">
    <citation type="submission" date="2017-06" db="EMBL/GenBank/DDBJ databases">
        <title>Genome sequencing of cyanobaciteial culture collection at National Institute for Environmental Studies (NIES).</title>
        <authorList>
            <person name="Hirose Y."/>
            <person name="Shimura Y."/>
            <person name="Fujisawa T."/>
            <person name="Nakamura Y."/>
            <person name="Kawachi M."/>
        </authorList>
    </citation>
    <scope>NUCLEOTIDE SEQUENCE [LARGE SCALE GENOMIC DNA]</scope>
    <source>
        <strain evidence="1 2">NIES-2135</strain>
    </source>
</reference>
<dbReference type="EMBL" id="AP018203">
    <property type="protein sequence ID" value="BAY55546.1"/>
    <property type="molecule type" value="Genomic_DNA"/>
</dbReference>
<dbReference type="Proteomes" id="UP000217895">
    <property type="component" value="Chromosome"/>
</dbReference>
<proteinExistence type="predicted"/>
<dbReference type="PANTHER" id="PTHR19959:SF119">
    <property type="entry name" value="FUNGAL LIPASE-LIKE DOMAIN-CONTAINING PROTEIN"/>
    <property type="match status" value="1"/>
</dbReference>
<evidence type="ECO:0000313" key="2">
    <source>
        <dbReference type="Proteomes" id="UP000217895"/>
    </source>
</evidence>
<name>A0A1Z4JFL7_LEPBY</name>
<keyword evidence="2" id="KW-1185">Reference proteome</keyword>
<organism evidence="1 2">
    <name type="scientific">Leptolyngbya boryana NIES-2135</name>
    <dbReference type="NCBI Taxonomy" id="1973484"/>
    <lineage>
        <taxon>Bacteria</taxon>
        <taxon>Bacillati</taxon>
        <taxon>Cyanobacteriota</taxon>
        <taxon>Cyanophyceae</taxon>
        <taxon>Leptolyngbyales</taxon>
        <taxon>Leptolyngbyaceae</taxon>
        <taxon>Leptolyngbya group</taxon>
        <taxon>Leptolyngbya</taxon>
    </lineage>
</organism>
<gene>
    <name evidence="1" type="ORF">NIES2135_23700</name>
</gene>
<dbReference type="SUPFAM" id="SSF48452">
    <property type="entry name" value="TPR-like"/>
    <property type="match status" value="1"/>
</dbReference>
<dbReference type="Gene3D" id="1.25.40.10">
    <property type="entry name" value="Tetratricopeptide repeat domain"/>
    <property type="match status" value="2"/>
</dbReference>
<sequence>MLMSVIDRHPLAQDIPVNEIVSQAVPSLNQQIYLRLRMALSLNLRRQILMVVCDDAALRSQLATQLQAELAQETPATSLVSLDLDLENPDILAHVQAGMPNYQITGIDRLTRQPVHIQRTFLDSLSAIALQLPKLDFNLVLWLTRPWCRSIQQTVPNFWQWHTGLFEFEGDPFGDNSVQIPPPATAPTNGHRKIKLDNELSDFVLASVMQTIHLEDQASIGDILQTNHPNAKPLQFLQQIEDLHQQRASAATIAQLYRDLGDWYRDRLDPVRPSSGDLTIVIRAYEQTLKLIDMKSEQVPDLLNDIANLYWIKARSGEGAVETNLEKALKAYQFAIDRTDPAIQPQTYAMIQNNLGSVYSDLAGLRSPEENLQHAIAAYKASIEHRPFDTDPARYAATQNNLGTAYWNLAQHRMPMFNLQSAVLAYNEALRYYTPEREPMHYAMLQNNLGTAYWNLSRCDQAVQELAMAEDFLHLAIGAYRVALIYRTLEAAPSAYAATQNNLGTAYWHLANQDTTHYDDQATYMLCAIDAYQESLSAVQYLTANLSYAPTLSFDLSATHHHIGLAYYQMATDQRASLETKERSQFLHHALKHQVRAAQGWQEQPDFQPSAVGQLSQIVKGIYEREGIQGQTQALSQIPPTFLPQVMREL</sequence>
<dbReference type="InterPro" id="IPR011990">
    <property type="entry name" value="TPR-like_helical_dom_sf"/>
</dbReference>
<evidence type="ECO:0008006" key="3">
    <source>
        <dbReference type="Google" id="ProtNLM"/>
    </source>
</evidence>
<dbReference type="PANTHER" id="PTHR19959">
    <property type="entry name" value="KINESIN LIGHT CHAIN"/>
    <property type="match status" value="1"/>
</dbReference>
<evidence type="ECO:0000313" key="1">
    <source>
        <dbReference type="EMBL" id="BAY55546.1"/>
    </source>
</evidence>
<protein>
    <recommendedName>
        <fullName evidence="3">Tetratricopeptide repeat protein</fullName>
    </recommendedName>
</protein>